<dbReference type="Proteomes" id="UP000029692">
    <property type="component" value="Unassembled WGS sequence"/>
</dbReference>
<sequence length="277" mass="29828">MADTKILGQSTLNTSPREGWVTPRKTLPRIVAPSLSSGVSLGIFLKQRTVGQWGVSIVVLWLALVLSGCTGNPPELLQVRTDTAVMIQDGQVENWGIYLTLVVDDPDGNEDIQLVRVRYPGNDLLWEVTPESPPDKNGLLHLPLITLNPQLSTTGMAFPGGTYEVEVFDRAGDSSGQTITVPRPPGTLAMEASTMVQLTDQGLLPLQQPVPGPSLEDLQLGLLLTSAVSPSHRVIPIPAGGLLFQDYPDVPDLIQQGRGYLMATHESGILVITSIMR</sequence>
<evidence type="ECO:0000313" key="1">
    <source>
        <dbReference type="EMBL" id="KGE71356.1"/>
    </source>
</evidence>
<evidence type="ECO:0000313" key="2">
    <source>
        <dbReference type="Proteomes" id="UP000029692"/>
    </source>
</evidence>
<proteinExistence type="predicted"/>
<dbReference type="AlphaFoldDB" id="A0A098QUZ6"/>
<comment type="caution">
    <text evidence="1">The sequence shown here is derived from an EMBL/GenBank/DDBJ whole genome shotgun (WGS) entry which is preliminary data.</text>
</comment>
<name>A0A098QUZ6_9SPIO</name>
<organism evidence="1 2">
    <name type="scientific">Spirochaeta lutea</name>
    <dbReference type="NCBI Taxonomy" id="1480694"/>
    <lineage>
        <taxon>Bacteria</taxon>
        <taxon>Pseudomonadati</taxon>
        <taxon>Spirochaetota</taxon>
        <taxon>Spirochaetia</taxon>
        <taxon>Spirochaetales</taxon>
        <taxon>Spirochaetaceae</taxon>
        <taxon>Spirochaeta</taxon>
    </lineage>
</organism>
<dbReference type="RefSeq" id="WP_037548535.1">
    <property type="nucleotide sequence ID" value="NZ_JNUP01000066.1"/>
</dbReference>
<reference evidence="1 2" key="1">
    <citation type="submission" date="2014-05" db="EMBL/GenBank/DDBJ databases">
        <title>De novo Genome Sequence of Spirocheata sp.</title>
        <authorList>
            <person name="Shivani Y."/>
            <person name="Subhash Y."/>
            <person name="Tushar L."/>
            <person name="Sasikala C."/>
            <person name="Ramana C.V."/>
        </authorList>
    </citation>
    <scope>NUCLEOTIDE SEQUENCE [LARGE SCALE GENOMIC DNA]</scope>
    <source>
        <strain evidence="1 2">JC230</strain>
    </source>
</reference>
<keyword evidence="2" id="KW-1185">Reference proteome</keyword>
<protein>
    <submittedName>
        <fullName evidence="1">Uncharacterized protein</fullName>
    </submittedName>
</protein>
<accession>A0A098QUZ6</accession>
<gene>
    <name evidence="1" type="ORF">DC28_11125</name>
</gene>
<dbReference type="EMBL" id="JNUP01000066">
    <property type="protein sequence ID" value="KGE71356.1"/>
    <property type="molecule type" value="Genomic_DNA"/>
</dbReference>